<dbReference type="EMBL" id="PVXQ01000003">
    <property type="protein sequence ID" value="PRR84104.1"/>
    <property type="molecule type" value="Genomic_DNA"/>
</dbReference>
<evidence type="ECO:0000313" key="2">
    <source>
        <dbReference type="Proteomes" id="UP000239471"/>
    </source>
</evidence>
<dbReference type="InterPro" id="IPR001646">
    <property type="entry name" value="5peptide_repeat"/>
</dbReference>
<reference evidence="1 2" key="1">
    <citation type="submission" date="2018-03" db="EMBL/GenBank/DDBJ databases">
        <title>Genome sequence of Clostridium vincentii DSM 10228.</title>
        <authorList>
            <person name="Poehlein A."/>
            <person name="Daniel R."/>
        </authorList>
    </citation>
    <scope>NUCLEOTIDE SEQUENCE [LARGE SCALE GENOMIC DNA]</scope>
    <source>
        <strain evidence="1 2">DSM 10228</strain>
    </source>
</reference>
<comment type="caution">
    <text evidence="1">The sequence shown here is derived from an EMBL/GenBank/DDBJ whole genome shotgun (WGS) entry which is preliminary data.</text>
</comment>
<dbReference type="Pfam" id="PF00805">
    <property type="entry name" value="Pentapeptide"/>
    <property type="match status" value="2"/>
</dbReference>
<dbReference type="OrthoDB" id="1751433at2"/>
<protein>
    <submittedName>
        <fullName evidence="1">Pentapeptide repeat protein</fullName>
    </submittedName>
</protein>
<name>A0A2T0BJP6_9CLOT</name>
<dbReference type="Proteomes" id="UP000239471">
    <property type="component" value="Unassembled WGS sequence"/>
</dbReference>
<dbReference type="InterPro" id="IPR051082">
    <property type="entry name" value="Pentapeptide-BTB/POZ_domain"/>
</dbReference>
<dbReference type="SUPFAM" id="SSF141571">
    <property type="entry name" value="Pentapeptide repeat-like"/>
    <property type="match status" value="1"/>
</dbReference>
<sequence>MGRNQSNGKFNYNNIQKKDKNFMYDNFKNSNGYNCDFEECNFDFVSFRGAHFKKCSFYNSSFIGAEFVGANLKGSKFKKCKFENTVFNSVNLDGVDFREAEFNNVIFLESDISAAINIEADDIGIRVFNEVPEIIISDELRNTVEGLKENKYIKDARIFDTKNGSINILTVMILLENFNEERLIRGLNTLKVEITREFHTLSYIIRLLEKMF</sequence>
<dbReference type="PANTHER" id="PTHR14136">
    <property type="entry name" value="BTB_POZ DOMAIN-CONTAINING PROTEIN KCTD9"/>
    <property type="match status" value="1"/>
</dbReference>
<evidence type="ECO:0000313" key="1">
    <source>
        <dbReference type="EMBL" id="PRR84104.1"/>
    </source>
</evidence>
<dbReference type="RefSeq" id="WP_106058443.1">
    <property type="nucleotide sequence ID" value="NZ_PVXQ01000003.1"/>
</dbReference>
<gene>
    <name evidence="1" type="ORF">CLVI_04020</name>
</gene>
<accession>A0A2T0BJP6</accession>
<dbReference type="PANTHER" id="PTHR14136:SF17">
    <property type="entry name" value="BTB_POZ DOMAIN-CONTAINING PROTEIN KCTD9"/>
    <property type="match status" value="1"/>
</dbReference>
<dbReference type="Gene3D" id="2.160.20.80">
    <property type="entry name" value="E3 ubiquitin-protein ligase SopA"/>
    <property type="match status" value="1"/>
</dbReference>
<keyword evidence="2" id="KW-1185">Reference proteome</keyword>
<dbReference type="AlphaFoldDB" id="A0A2T0BJP6"/>
<organism evidence="1 2">
    <name type="scientific">Clostridium vincentii</name>
    <dbReference type="NCBI Taxonomy" id="52704"/>
    <lineage>
        <taxon>Bacteria</taxon>
        <taxon>Bacillati</taxon>
        <taxon>Bacillota</taxon>
        <taxon>Clostridia</taxon>
        <taxon>Eubacteriales</taxon>
        <taxon>Clostridiaceae</taxon>
        <taxon>Clostridium</taxon>
    </lineage>
</organism>
<proteinExistence type="predicted"/>